<reference evidence="1 2" key="1">
    <citation type="journal article" date="2019" name="Sci. Rep.">
        <title>A high-quality genome of Eragrostis curvula grass provides insights into Poaceae evolution and supports new strategies to enhance forage quality.</title>
        <authorList>
            <person name="Carballo J."/>
            <person name="Santos B.A.C.M."/>
            <person name="Zappacosta D."/>
            <person name="Garbus I."/>
            <person name="Selva J.P."/>
            <person name="Gallo C.A."/>
            <person name="Diaz A."/>
            <person name="Albertini E."/>
            <person name="Caccamo M."/>
            <person name="Echenique V."/>
        </authorList>
    </citation>
    <scope>NUCLEOTIDE SEQUENCE [LARGE SCALE GENOMIC DNA]</scope>
    <source>
        <strain evidence="2">cv. Victoria</strain>
        <tissue evidence="1">Leaf</tissue>
    </source>
</reference>
<dbReference type="AlphaFoldDB" id="A0A5J9W4X7"/>
<evidence type="ECO:0000313" key="1">
    <source>
        <dbReference type="EMBL" id="TVU42554.1"/>
    </source>
</evidence>
<sequence length="108" mass="12280">MTRSQFEASPYLKHNRLTILCTVTVRKKPHTLPSTLAACWMQRREQMSLAVLEVRISEHKGSCLLPGHLYSKQSSMGPCEKAKFDHITTEDLEPAVFRALLHLYGLVT</sequence>
<proteinExistence type="predicted"/>
<protein>
    <submittedName>
        <fullName evidence="1">Uncharacterized protein</fullName>
    </submittedName>
</protein>
<evidence type="ECO:0000313" key="2">
    <source>
        <dbReference type="Proteomes" id="UP000324897"/>
    </source>
</evidence>
<comment type="caution">
    <text evidence="1">The sequence shown here is derived from an EMBL/GenBank/DDBJ whole genome shotgun (WGS) entry which is preliminary data.</text>
</comment>
<gene>
    <name evidence="1" type="ORF">EJB05_08968</name>
</gene>
<accession>A0A5J9W4X7</accession>
<feature type="non-terminal residue" evidence="1">
    <location>
        <position position="1"/>
    </location>
</feature>
<dbReference type="Proteomes" id="UP000324897">
    <property type="component" value="Unassembled WGS sequence"/>
</dbReference>
<keyword evidence="2" id="KW-1185">Reference proteome</keyword>
<dbReference type="Gramene" id="TVU42554">
    <property type="protein sequence ID" value="TVU42554"/>
    <property type="gene ID" value="EJB05_08968"/>
</dbReference>
<dbReference type="OrthoDB" id="6359816at2759"/>
<organism evidence="1 2">
    <name type="scientific">Eragrostis curvula</name>
    <name type="common">weeping love grass</name>
    <dbReference type="NCBI Taxonomy" id="38414"/>
    <lineage>
        <taxon>Eukaryota</taxon>
        <taxon>Viridiplantae</taxon>
        <taxon>Streptophyta</taxon>
        <taxon>Embryophyta</taxon>
        <taxon>Tracheophyta</taxon>
        <taxon>Spermatophyta</taxon>
        <taxon>Magnoliopsida</taxon>
        <taxon>Liliopsida</taxon>
        <taxon>Poales</taxon>
        <taxon>Poaceae</taxon>
        <taxon>PACMAD clade</taxon>
        <taxon>Chloridoideae</taxon>
        <taxon>Eragrostideae</taxon>
        <taxon>Eragrostidinae</taxon>
        <taxon>Eragrostis</taxon>
    </lineage>
</organism>
<name>A0A5J9W4X7_9POAL</name>
<dbReference type="EMBL" id="RWGY01000005">
    <property type="protein sequence ID" value="TVU42554.1"/>
    <property type="molecule type" value="Genomic_DNA"/>
</dbReference>